<protein>
    <submittedName>
        <fullName evidence="2">Transcriptional regulator</fullName>
    </submittedName>
</protein>
<dbReference type="Gene3D" id="3.30.420.40">
    <property type="match status" value="2"/>
</dbReference>
<dbReference type="Pfam" id="PF00480">
    <property type="entry name" value="ROK"/>
    <property type="match status" value="1"/>
</dbReference>
<dbReference type="STRING" id="169760.PSTEL_08560"/>
<evidence type="ECO:0000256" key="1">
    <source>
        <dbReference type="ARBA" id="ARBA00006479"/>
    </source>
</evidence>
<proteinExistence type="inferred from homology"/>
<dbReference type="SUPFAM" id="SSF53067">
    <property type="entry name" value="Actin-like ATPase domain"/>
    <property type="match status" value="1"/>
</dbReference>
<name>A0A089LQF8_9BACL</name>
<dbReference type="KEGG" id="pste:PSTEL_08560"/>
<organism evidence="2 3">
    <name type="scientific">Paenibacillus stellifer</name>
    <dbReference type="NCBI Taxonomy" id="169760"/>
    <lineage>
        <taxon>Bacteria</taxon>
        <taxon>Bacillati</taxon>
        <taxon>Bacillota</taxon>
        <taxon>Bacilli</taxon>
        <taxon>Bacillales</taxon>
        <taxon>Paenibacillaceae</taxon>
        <taxon>Paenibacillus</taxon>
    </lineage>
</organism>
<dbReference type="EMBL" id="CP009286">
    <property type="protein sequence ID" value="AIQ63137.1"/>
    <property type="molecule type" value="Genomic_DNA"/>
</dbReference>
<dbReference type="InterPro" id="IPR043129">
    <property type="entry name" value="ATPase_NBD"/>
</dbReference>
<reference evidence="2 3" key="1">
    <citation type="submission" date="2014-08" db="EMBL/GenBank/DDBJ databases">
        <title>Comparative genomics of the Paenibacillus odorifer group.</title>
        <authorList>
            <person name="den Bakker H.C."/>
            <person name="Tsai Y.-C."/>
            <person name="Martin N."/>
            <person name="Korlach J."/>
            <person name="Wiedmann M."/>
        </authorList>
    </citation>
    <scope>NUCLEOTIDE SEQUENCE [LARGE SCALE GENOMIC DNA]</scope>
    <source>
        <strain evidence="2 3">DSM 14472</strain>
    </source>
</reference>
<evidence type="ECO:0000313" key="3">
    <source>
        <dbReference type="Proteomes" id="UP000029507"/>
    </source>
</evidence>
<accession>A0A089LQF8</accession>
<dbReference type="InterPro" id="IPR000600">
    <property type="entry name" value="ROK"/>
</dbReference>
<comment type="similarity">
    <text evidence="1">Belongs to the ROK (NagC/XylR) family.</text>
</comment>
<evidence type="ECO:0000313" key="2">
    <source>
        <dbReference type="EMBL" id="AIQ63137.1"/>
    </source>
</evidence>
<keyword evidence="3" id="KW-1185">Reference proteome</keyword>
<dbReference type="HOGENOM" id="CLU_036604_0_4_9"/>
<dbReference type="RefSeq" id="WP_038694591.1">
    <property type="nucleotide sequence ID" value="NZ_CP009286.1"/>
</dbReference>
<dbReference type="PANTHER" id="PTHR18964:SF149">
    <property type="entry name" value="BIFUNCTIONAL UDP-N-ACETYLGLUCOSAMINE 2-EPIMERASE_N-ACETYLMANNOSAMINE KINASE"/>
    <property type="match status" value="1"/>
</dbReference>
<gene>
    <name evidence="2" type="ORF">PSTEL_08560</name>
</gene>
<dbReference type="AlphaFoldDB" id="A0A089LQF8"/>
<dbReference type="OrthoDB" id="9795247at2"/>
<dbReference type="PANTHER" id="PTHR18964">
    <property type="entry name" value="ROK (REPRESSOR, ORF, KINASE) FAMILY"/>
    <property type="match status" value="1"/>
</dbReference>
<sequence>MTTDNRDTHSAVYSAGLDIGGTKTLICLTDHNGAIQAEHKLETKLSHDPRQFFLWLFGELDRLCRTYGSSLTELAGIGIGLPGVMNESTGILSSAPALNWPHEDIRPIISRYYSGVVVLDNDVNMAALGEQAAGAAAGAEHFMMITVGTGIGGALFLNGQLYRGARYSAGEIGYLNLGPGANEGIDVHTGDKPEDSEFGPFELAVSGTGIGRQAAELVQDAPDTTLVTKLASGTVPEARHVFEAARQGDDAAASILNRAYDLMAVTIKNILITLDLELIVLGGGVVEKNVGYEAEIARRISRYTPQTSVPIRRAKLGNSAGAIGAAAAARSRLAAAGRSPMTL</sequence>
<dbReference type="Proteomes" id="UP000029507">
    <property type="component" value="Chromosome"/>
</dbReference>